<dbReference type="EMBL" id="VUMU01000001">
    <property type="protein sequence ID" value="MST56671.1"/>
    <property type="molecule type" value="Genomic_DNA"/>
</dbReference>
<evidence type="ECO:0000256" key="2">
    <source>
        <dbReference type="ARBA" id="ARBA00022679"/>
    </source>
</evidence>
<feature type="transmembrane region" description="Helical" evidence="7">
    <location>
        <begin position="12"/>
        <end position="37"/>
    </location>
</feature>
<name>A0A6L5YEH0_9FIRM</name>
<evidence type="ECO:0000256" key="6">
    <source>
        <dbReference type="PIRSR" id="PIRSR600715-1"/>
    </source>
</evidence>
<dbReference type="PANTHER" id="PTHR22926:SF5">
    <property type="entry name" value="PHOSPHO-N-ACETYLMURAMOYL-PENTAPEPTIDE-TRANSFERASE HOMOLOG"/>
    <property type="match status" value="1"/>
</dbReference>
<feature type="transmembrane region" description="Helical" evidence="7">
    <location>
        <begin position="142"/>
        <end position="161"/>
    </location>
</feature>
<dbReference type="GO" id="GO:0044038">
    <property type="term" value="P:cell wall macromolecule biosynthetic process"/>
    <property type="evidence" value="ECO:0007669"/>
    <property type="project" value="TreeGrafter"/>
</dbReference>
<organism evidence="8 9">
    <name type="scientific">Waltera intestinalis</name>
    <dbReference type="NCBI Taxonomy" id="2606635"/>
    <lineage>
        <taxon>Bacteria</taxon>
        <taxon>Bacillati</taxon>
        <taxon>Bacillota</taxon>
        <taxon>Clostridia</taxon>
        <taxon>Lachnospirales</taxon>
        <taxon>Lachnospiraceae</taxon>
        <taxon>Waltera</taxon>
    </lineage>
</organism>
<dbReference type="Pfam" id="PF00953">
    <property type="entry name" value="Glycos_transf_4"/>
    <property type="match status" value="1"/>
</dbReference>
<comment type="subcellular location">
    <subcellularLocation>
        <location evidence="1">Membrane</location>
        <topology evidence="1">Multi-pass membrane protein</topology>
    </subcellularLocation>
</comment>
<dbReference type="InterPro" id="IPR018480">
    <property type="entry name" value="PNAcMuramoyl-5peptid_Trfase_CS"/>
</dbReference>
<feature type="transmembrane region" description="Helical" evidence="7">
    <location>
        <begin position="301"/>
        <end position="319"/>
    </location>
</feature>
<accession>A0A6L5YEH0</accession>
<dbReference type="AlphaFoldDB" id="A0A6L5YEH0"/>
<evidence type="ECO:0000256" key="3">
    <source>
        <dbReference type="ARBA" id="ARBA00022692"/>
    </source>
</evidence>
<keyword evidence="9" id="KW-1185">Reference proteome</keyword>
<dbReference type="GO" id="GO:0016780">
    <property type="term" value="F:phosphotransferase activity, for other substituted phosphate groups"/>
    <property type="evidence" value="ECO:0007669"/>
    <property type="project" value="InterPro"/>
</dbReference>
<feature type="binding site" evidence="6">
    <location>
        <position position="226"/>
    </location>
    <ligand>
        <name>Mg(2+)</name>
        <dbReference type="ChEBI" id="CHEBI:18420"/>
    </ligand>
</feature>
<protein>
    <submittedName>
        <fullName evidence="8">Phospho-N-acetylmuramoyl-pentapeptide-transferase</fullName>
    </submittedName>
</protein>
<keyword evidence="3 7" id="KW-0812">Transmembrane</keyword>
<evidence type="ECO:0000256" key="7">
    <source>
        <dbReference type="SAM" id="Phobius"/>
    </source>
</evidence>
<dbReference type="Proteomes" id="UP000476055">
    <property type="component" value="Unassembled WGS sequence"/>
</dbReference>
<keyword evidence="6" id="KW-0460">Magnesium</keyword>
<evidence type="ECO:0000313" key="9">
    <source>
        <dbReference type="Proteomes" id="UP000476055"/>
    </source>
</evidence>
<feature type="transmembrane region" description="Helical" evidence="7">
    <location>
        <begin position="112"/>
        <end position="130"/>
    </location>
</feature>
<dbReference type="PROSITE" id="PS01348">
    <property type="entry name" value="MRAY_2"/>
    <property type="match status" value="1"/>
</dbReference>
<dbReference type="InterPro" id="IPR000715">
    <property type="entry name" value="Glycosyl_transferase_4"/>
</dbReference>
<feature type="binding site" evidence="6">
    <location>
        <position position="165"/>
    </location>
    <ligand>
        <name>Mg(2+)</name>
        <dbReference type="ChEBI" id="CHEBI:18420"/>
    </ligand>
</feature>
<feature type="transmembrane region" description="Helical" evidence="7">
    <location>
        <begin position="81"/>
        <end position="100"/>
    </location>
</feature>
<feature type="transmembrane region" description="Helical" evidence="7">
    <location>
        <begin position="235"/>
        <end position="258"/>
    </location>
</feature>
<dbReference type="GO" id="GO:0071555">
    <property type="term" value="P:cell wall organization"/>
    <property type="evidence" value="ECO:0007669"/>
    <property type="project" value="TreeGrafter"/>
</dbReference>
<dbReference type="GO" id="GO:0046872">
    <property type="term" value="F:metal ion binding"/>
    <property type="evidence" value="ECO:0007669"/>
    <property type="project" value="UniProtKB-KW"/>
</dbReference>
<evidence type="ECO:0000256" key="5">
    <source>
        <dbReference type="ARBA" id="ARBA00023136"/>
    </source>
</evidence>
<proteinExistence type="predicted"/>
<sequence>MLQMILPEGSSSLLAFFGILFAFGATVLATAKLSPYLPRDAGREFAHDGKLSAGKPRGAGIIFVLAFVASVLLFSPLSAELVIYLLLIVVCMMTGFLDDASKTPWGEYKKGFLDLCVAALVAITFLKYNSNVVELALFHVKFTLPPVVFAILTVILVWTSVNVTNCSDGVDGLSGTLSIITIISIYIVDRMKEVDETYSFLILLFAVCILGYLWYNATPSKLMMGDAGSRAMGLFISIAILKSGCPLLFIPLALVLILDGGLGLLKVSLLRFLKIHILKNVRTPLHDHVRKVWDWSNTQTVFRFAIIQIILSLAVIYAMQL</sequence>
<dbReference type="RefSeq" id="WP_154494781.1">
    <property type="nucleotide sequence ID" value="NZ_VUMU01000001.1"/>
</dbReference>
<keyword evidence="6" id="KW-0479">Metal-binding</keyword>
<gene>
    <name evidence="8" type="ORF">FYJ59_00130</name>
</gene>
<feature type="transmembrane region" description="Helical" evidence="7">
    <location>
        <begin position="58"/>
        <end position="75"/>
    </location>
</feature>
<keyword evidence="4 7" id="KW-1133">Transmembrane helix</keyword>
<feature type="transmembrane region" description="Helical" evidence="7">
    <location>
        <begin position="197"/>
        <end position="215"/>
    </location>
</feature>
<keyword evidence="5 7" id="KW-0472">Membrane</keyword>
<keyword evidence="2 8" id="KW-0808">Transferase</keyword>
<comment type="cofactor">
    <cofactor evidence="6">
        <name>Mg(2+)</name>
        <dbReference type="ChEBI" id="CHEBI:18420"/>
    </cofactor>
</comment>
<reference evidence="8 9" key="1">
    <citation type="submission" date="2019-08" db="EMBL/GenBank/DDBJ databases">
        <title>In-depth cultivation of the pig gut microbiome towards novel bacterial diversity and tailored functional studies.</title>
        <authorList>
            <person name="Wylensek D."/>
            <person name="Hitch T.C.A."/>
            <person name="Clavel T."/>
        </authorList>
    </citation>
    <scope>NUCLEOTIDE SEQUENCE [LARGE SCALE GENOMIC DNA]</scope>
    <source>
        <strain evidence="8 9">WCA3-601-WT-6H</strain>
    </source>
</reference>
<comment type="caution">
    <text evidence="8">The sequence shown here is derived from an EMBL/GenBank/DDBJ whole genome shotgun (WGS) entry which is preliminary data.</text>
</comment>
<evidence type="ECO:0000313" key="8">
    <source>
        <dbReference type="EMBL" id="MST56671.1"/>
    </source>
</evidence>
<evidence type="ECO:0000256" key="4">
    <source>
        <dbReference type="ARBA" id="ARBA00022989"/>
    </source>
</evidence>
<dbReference type="GO" id="GO:0005886">
    <property type="term" value="C:plasma membrane"/>
    <property type="evidence" value="ECO:0007669"/>
    <property type="project" value="TreeGrafter"/>
</dbReference>
<evidence type="ECO:0000256" key="1">
    <source>
        <dbReference type="ARBA" id="ARBA00004141"/>
    </source>
</evidence>
<dbReference type="PANTHER" id="PTHR22926">
    <property type="entry name" value="PHOSPHO-N-ACETYLMURAMOYL-PENTAPEPTIDE-TRANSFERASE"/>
    <property type="match status" value="1"/>
</dbReference>
<feature type="transmembrane region" description="Helical" evidence="7">
    <location>
        <begin position="173"/>
        <end position="191"/>
    </location>
</feature>